<evidence type="ECO:0000256" key="1">
    <source>
        <dbReference type="ARBA" id="ARBA00013081"/>
    </source>
</evidence>
<dbReference type="SMART" id="SM00195">
    <property type="entry name" value="DSPc"/>
    <property type="match status" value="1"/>
</dbReference>
<evidence type="ECO:0000256" key="2">
    <source>
        <dbReference type="ARBA" id="ARBA00022801"/>
    </source>
</evidence>
<name>A0A8S1V017_9CILI</name>
<accession>A0A8S1V017</accession>
<keyword evidence="8" id="KW-1185">Reference proteome</keyword>
<evidence type="ECO:0000259" key="5">
    <source>
        <dbReference type="PROSITE" id="PS50054"/>
    </source>
</evidence>
<reference evidence="7" key="1">
    <citation type="submission" date="2021-01" db="EMBL/GenBank/DDBJ databases">
        <authorList>
            <consortium name="Genoscope - CEA"/>
            <person name="William W."/>
        </authorList>
    </citation>
    <scope>NUCLEOTIDE SEQUENCE</scope>
</reference>
<dbReference type="PROSITE" id="PS50054">
    <property type="entry name" value="TYR_PHOSPHATASE_DUAL"/>
    <property type="match status" value="1"/>
</dbReference>
<dbReference type="EMBL" id="CAJJDO010000052">
    <property type="protein sequence ID" value="CAD8170245.1"/>
    <property type="molecule type" value="Genomic_DNA"/>
</dbReference>
<dbReference type="PROSITE" id="PS00383">
    <property type="entry name" value="TYR_PHOSPHATASE_1"/>
    <property type="match status" value="1"/>
</dbReference>
<dbReference type="OrthoDB" id="10252009at2759"/>
<gene>
    <name evidence="7" type="ORF">PPENT_87.1.T0520227</name>
</gene>
<dbReference type="EC" id="3.1.3.16" evidence="1"/>
<dbReference type="InterPro" id="IPR000387">
    <property type="entry name" value="Tyr_Pase_dom"/>
</dbReference>
<protein>
    <recommendedName>
        <fullName evidence="1">protein-serine/threonine phosphatase</fullName>
        <ecNumber evidence="1">3.1.3.16</ecNumber>
    </recommendedName>
</protein>
<dbReference type="PROSITE" id="PS50056">
    <property type="entry name" value="TYR_PHOSPHATASE_2"/>
    <property type="match status" value="1"/>
</dbReference>
<organism evidence="7 8">
    <name type="scientific">Paramecium pentaurelia</name>
    <dbReference type="NCBI Taxonomy" id="43138"/>
    <lineage>
        <taxon>Eukaryota</taxon>
        <taxon>Sar</taxon>
        <taxon>Alveolata</taxon>
        <taxon>Ciliophora</taxon>
        <taxon>Intramacronucleata</taxon>
        <taxon>Oligohymenophorea</taxon>
        <taxon>Peniculida</taxon>
        <taxon>Parameciidae</taxon>
        <taxon>Paramecium</taxon>
    </lineage>
</organism>
<dbReference type="GO" id="GO:0004722">
    <property type="term" value="F:protein serine/threonine phosphatase activity"/>
    <property type="evidence" value="ECO:0007669"/>
    <property type="project" value="UniProtKB-EC"/>
</dbReference>
<feature type="domain" description="Tyrosine specific protein phosphatases" evidence="6">
    <location>
        <begin position="158"/>
        <end position="215"/>
    </location>
</feature>
<dbReference type="AlphaFoldDB" id="A0A8S1V017"/>
<dbReference type="Pfam" id="PF00782">
    <property type="entry name" value="DSPc"/>
    <property type="match status" value="1"/>
</dbReference>
<evidence type="ECO:0000313" key="7">
    <source>
        <dbReference type="EMBL" id="CAD8170245.1"/>
    </source>
</evidence>
<keyword evidence="2" id="KW-0378">Hydrolase</keyword>
<sequence>MIPPPPPPPPPKQIEKEDAFRKKLLEKFGNFEGSTTDEIEKKLKKSEDIDETCFSEADGTGVLENQPLDTSNCTQCERCQKWIKNESYQHHLICHSSRILDWLYLGAAINSENEIELDLRTNVTYILNAAAECQNFYPQKYQYLKLHLMDTIGENILVHFNEAYEFLEKCRKEGKCALVHCQLGKSRSATIVIMYLMKHLGMNLREAFKFTKEKRYIVNPNIGFIRQLLQFDEQLYGKKSITAHEINPLCSVEFD</sequence>
<dbReference type="InterPro" id="IPR020422">
    <property type="entry name" value="TYR_PHOSPHATASE_DUAL_dom"/>
</dbReference>
<evidence type="ECO:0000313" key="8">
    <source>
        <dbReference type="Proteomes" id="UP000689195"/>
    </source>
</evidence>
<dbReference type="InterPro" id="IPR000340">
    <property type="entry name" value="Dual-sp_phosphatase_cat-dom"/>
</dbReference>
<evidence type="ECO:0000256" key="3">
    <source>
        <dbReference type="ARBA" id="ARBA00022912"/>
    </source>
</evidence>
<dbReference type="CDD" id="cd14498">
    <property type="entry name" value="DSP"/>
    <property type="match status" value="1"/>
</dbReference>
<evidence type="ECO:0000256" key="4">
    <source>
        <dbReference type="ARBA" id="ARBA00048336"/>
    </source>
</evidence>
<dbReference type="PANTHER" id="PTHR45864">
    <property type="entry name" value="SLINGSHOT PROTEIN PHOSPHATASE HOMOLOG"/>
    <property type="match status" value="1"/>
</dbReference>
<keyword evidence="3" id="KW-0904">Protein phosphatase</keyword>
<dbReference type="GO" id="GO:0030837">
    <property type="term" value="P:negative regulation of actin filament polymerization"/>
    <property type="evidence" value="ECO:0007669"/>
    <property type="project" value="InterPro"/>
</dbReference>
<comment type="catalytic activity">
    <reaction evidence="4">
        <text>O-phospho-L-threonyl-[protein] + H2O = L-threonyl-[protein] + phosphate</text>
        <dbReference type="Rhea" id="RHEA:47004"/>
        <dbReference type="Rhea" id="RHEA-COMP:11060"/>
        <dbReference type="Rhea" id="RHEA-COMP:11605"/>
        <dbReference type="ChEBI" id="CHEBI:15377"/>
        <dbReference type="ChEBI" id="CHEBI:30013"/>
        <dbReference type="ChEBI" id="CHEBI:43474"/>
        <dbReference type="ChEBI" id="CHEBI:61977"/>
        <dbReference type="EC" id="3.1.3.16"/>
    </reaction>
</comment>
<evidence type="ECO:0000259" key="6">
    <source>
        <dbReference type="PROSITE" id="PS50056"/>
    </source>
</evidence>
<dbReference type="Proteomes" id="UP000689195">
    <property type="component" value="Unassembled WGS sequence"/>
</dbReference>
<proteinExistence type="predicted"/>
<dbReference type="GO" id="GO:0003779">
    <property type="term" value="F:actin binding"/>
    <property type="evidence" value="ECO:0007669"/>
    <property type="project" value="InterPro"/>
</dbReference>
<comment type="caution">
    <text evidence="7">The sequence shown here is derived from an EMBL/GenBank/DDBJ whole genome shotgun (WGS) entry which is preliminary data.</text>
</comment>
<dbReference type="FunFam" id="3.90.190.10:FF:000004">
    <property type="entry name" value="Protein phosphatase Slingshot homolog 2"/>
    <property type="match status" value="1"/>
</dbReference>
<feature type="domain" description="Tyrosine-protein phosphatase" evidence="5">
    <location>
        <begin position="95"/>
        <end position="237"/>
    </location>
</feature>
<dbReference type="InterPro" id="IPR043587">
    <property type="entry name" value="Phosphatase_SSH-like"/>
</dbReference>
<dbReference type="InterPro" id="IPR016130">
    <property type="entry name" value="Tyr_Pase_AS"/>
</dbReference>